<feature type="repeat" description="Solcar" evidence="10">
    <location>
        <begin position="109"/>
        <end position="193"/>
    </location>
</feature>
<dbReference type="GO" id="GO:0005743">
    <property type="term" value="C:mitochondrial inner membrane"/>
    <property type="evidence" value="ECO:0007669"/>
    <property type="project" value="UniProtKB-SubCell"/>
</dbReference>
<evidence type="ECO:0000256" key="8">
    <source>
        <dbReference type="ARBA" id="ARBA00023128"/>
    </source>
</evidence>
<name>A0A0F7SQ92_PHARH</name>
<proteinExistence type="inferred from homology"/>
<keyword evidence="4 10" id="KW-0812">Transmembrane</keyword>
<evidence type="ECO:0000256" key="10">
    <source>
        <dbReference type="PROSITE-ProRule" id="PRU00282"/>
    </source>
</evidence>
<evidence type="ECO:0000256" key="2">
    <source>
        <dbReference type="ARBA" id="ARBA00006375"/>
    </source>
</evidence>
<dbReference type="InterPro" id="IPR051752">
    <property type="entry name" value="Mito_2-oxodicarb_carrier"/>
</dbReference>
<dbReference type="Gene3D" id="1.50.40.10">
    <property type="entry name" value="Mitochondrial carrier domain"/>
    <property type="match status" value="1"/>
</dbReference>
<evidence type="ECO:0000256" key="7">
    <source>
        <dbReference type="ARBA" id="ARBA00022989"/>
    </source>
</evidence>
<dbReference type="PANTHER" id="PTHR46356:SF1">
    <property type="entry name" value="MITOCHONDRIAL 2-OXODICARBOXYLATE CARRIER"/>
    <property type="match status" value="1"/>
</dbReference>
<keyword evidence="8" id="KW-0496">Mitochondrion</keyword>
<accession>A0A0F7SQ92</accession>
<evidence type="ECO:0000256" key="1">
    <source>
        <dbReference type="ARBA" id="ARBA00004448"/>
    </source>
</evidence>
<evidence type="ECO:0000256" key="12">
    <source>
        <dbReference type="SAM" id="Phobius"/>
    </source>
</evidence>
<dbReference type="Pfam" id="PF00153">
    <property type="entry name" value="Mito_carr"/>
    <property type="match status" value="3"/>
</dbReference>
<sequence>MSAPSSTTPKKQPLALPFQYQFAAGAIAGITEILTLYPLDVVKTRQQLATGKQVGMMATFKDIVGTEGFGRLYRGLVPPLMLEAPKRALKFAANDAWGKVYTNDGKTPMTQSLSILTGMSAGATESLIVTPFEGVKINLQDKNSKYTGSMDVIRKVTAASGPLGLYKGMEATFWRHVLWNGGYFGCIFSVRGMLPKADSKSEQLFNNFVAGAIGGFIGTTLNTPADVWKSRAQSMPAGQKIGWTFIEIGRIAKNEGVGALYRGFTPKVLRLAPGGGVLLIVVEGVLSMFRTMLGPPYTESA</sequence>
<evidence type="ECO:0000256" key="11">
    <source>
        <dbReference type="RuleBase" id="RU000488"/>
    </source>
</evidence>
<evidence type="ECO:0000256" key="5">
    <source>
        <dbReference type="ARBA" id="ARBA00022737"/>
    </source>
</evidence>
<dbReference type="SUPFAM" id="SSF103506">
    <property type="entry name" value="Mitochondrial carrier"/>
    <property type="match status" value="1"/>
</dbReference>
<protein>
    <submittedName>
        <fullName evidence="13">Organic acid transporter</fullName>
    </submittedName>
</protein>
<feature type="transmembrane region" description="Helical" evidence="12">
    <location>
        <begin position="20"/>
        <end position="39"/>
    </location>
</feature>
<evidence type="ECO:0000313" key="13">
    <source>
        <dbReference type="EMBL" id="CED82720.1"/>
    </source>
</evidence>
<keyword evidence="9 10" id="KW-0472">Membrane</keyword>
<feature type="repeat" description="Solcar" evidence="10">
    <location>
        <begin position="202"/>
        <end position="288"/>
    </location>
</feature>
<evidence type="ECO:0000256" key="6">
    <source>
        <dbReference type="ARBA" id="ARBA00022792"/>
    </source>
</evidence>
<evidence type="ECO:0000256" key="3">
    <source>
        <dbReference type="ARBA" id="ARBA00022448"/>
    </source>
</evidence>
<reference evidence="13" key="1">
    <citation type="submission" date="2014-08" db="EMBL/GenBank/DDBJ databases">
        <authorList>
            <person name="Sharma Rahul"/>
            <person name="Thines Marco"/>
        </authorList>
    </citation>
    <scope>NUCLEOTIDE SEQUENCE</scope>
</reference>
<dbReference type="InterPro" id="IPR018108">
    <property type="entry name" value="MCP_transmembrane"/>
</dbReference>
<dbReference type="InterPro" id="IPR023395">
    <property type="entry name" value="MCP_dom_sf"/>
</dbReference>
<keyword evidence="5" id="KW-0677">Repeat</keyword>
<feature type="repeat" description="Solcar" evidence="10">
    <location>
        <begin position="16"/>
        <end position="100"/>
    </location>
</feature>
<keyword evidence="3 11" id="KW-0813">Transport</keyword>
<evidence type="ECO:0000256" key="4">
    <source>
        <dbReference type="ARBA" id="ARBA00022692"/>
    </source>
</evidence>
<dbReference type="PROSITE" id="PS50920">
    <property type="entry name" value="SOLCAR"/>
    <property type="match status" value="3"/>
</dbReference>
<dbReference type="AlphaFoldDB" id="A0A0F7SQ92"/>
<dbReference type="EMBL" id="LN483142">
    <property type="protein sequence ID" value="CED82720.1"/>
    <property type="molecule type" value="Genomic_DNA"/>
</dbReference>
<organism evidence="13">
    <name type="scientific">Phaffia rhodozyma</name>
    <name type="common">Yeast</name>
    <name type="synonym">Xanthophyllomyces dendrorhous</name>
    <dbReference type="NCBI Taxonomy" id="264483"/>
    <lineage>
        <taxon>Eukaryota</taxon>
        <taxon>Fungi</taxon>
        <taxon>Dikarya</taxon>
        <taxon>Basidiomycota</taxon>
        <taxon>Agaricomycotina</taxon>
        <taxon>Tremellomycetes</taxon>
        <taxon>Cystofilobasidiales</taxon>
        <taxon>Mrakiaceae</taxon>
        <taxon>Phaffia</taxon>
    </lineage>
</organism>
<keyword evidence="7 12" id="KW-1133">Transmembrane helix</keyword>
<keyword evidence="6" id="KW-0999">Mitochondrion inner membrane</keyword>
<comment type="similarity">
    <text evidence="2 11">Belongs to the mitochondrial carrier (TC 2.A.29) family.</text>
</comment>
<comment type="subcellular location">
    <subcellularLocation>
        <location evidence="1">Mitochondrion inner membrane</location>
        <topology evidence="1">Multi-pass membrane protein</topology>
    </subcellularLocation>
</comment>
<dbReference type="PANTHER" id="PTHR46356">
    <property type="entry name" value="MITOCHONDRIAL 2-OXODICARBOXYLATE CARRIER"/>
    <property type="match status" value="1"/>
</dbReference>
<evidence type="ECO:0000256" key="9">
    <source>
        <dbReference type="ARBA" id="ARBA00023136"/>
    </source>
</evidence>
<feature type="transmembrane region" description="Helical" evidence="12">
    <location>
        <begin position="268"/>
        <end position="289"/>
    </location>
</feature>